<evidence type="ECO:0000313" key="3">
    <source>
        <dbReference type="Proteomes" id="UP001437256"/>
    </source>
</evidence>
<dbReference type="SUPFAM" id="SSF51735">
    <property type="entry name" value="NAD(P)-binding Rossmann-fold domains"/>
    <property type="match status" value="1"/>
</dbReference>
<dbReference type="InterPro" id="IPR016040">
    <property type="entry name" value="NAD(P)-bd_dom"/>
</dbReference>
<dbReference type="PANTHER" id="PTHR15020:SF50">
    <property type="entry name" value="UPF0659 PROTEIN YMR090W"/>
    <property type="match status" value="1"/>
</dbReference>
<protein>
    <recommendedName>
        <fullName evidence="1">NAD(P)-binding domain-containing protein</fullName>
    </recommendedName>
</protein>
<proteinExistence type="predicted"/>
<organism evidence="2 3">
    <name type="scientific">Marasmius tenuissimus</name>
    <dbReference type="NCBI Taxonomy" id="585030"/>
    <lineage>
        <taxon>Eukaryota</taxon>
        <taxon>Fungi</taxon>
        <taxon>Dikarya</taxon>
        <taxon>Basidiomycota</taxon>
        <taxon>Agaricomycotina</taxon>
        <taxon>Agaricomycetes</taxon>
        <taxon>Agaricomycetidae</taxon>
        <taxon>Agaricales</taxon>
        <taxon>Marasmiineae</taxon>
        <taxon>Marasmiaceae</taxon>
        <taxon>Marasmius</taxon>
    </lineage>
</organism>
<comment type="caution">
    <text evidence="2">The sequence shown here is derived from an EMBL/GenBank/DDBJ whole genome shotgun (WGS) entry which is preliminary data.</text>
</comment>
<keyword evidence="3" id="KW-1185">Reference proteome</keyword>
<accession>A0ABR3A099</accession>
<dbReference type="Proteomes" id="UP001437256">
    <property type="component" value="Unassembled WGS sequence"/>
</dbReference>
<dbReference type="Pfam" id="PF13460">
    <property type="entry name" value="NAD_binding_10"/>
    <property type="match status" value="1"/>
</dbReference>
<dbReference type="PANTHER" id="PTHR15020">
    <property type="entry name" value="FLAVIN REDUCTASE-RELATED"/>
    <property type="match status" value="1"/>
</dbReference>
<reference evidence="2 3" key="1">
    <citation type="submission" date="2024-05" db="EMBL/GenBank/DDBJ databases">
        <title>A draft genome resource for the thread blight pathogen Marasmius tenuissimus strain MS-2.</title>
        <authorList>
            <person name="Yulfo-Soto G.E."/>
            <person name="Baruah I.K."/>
            <person name="Amoako-Attah I."/>
            <person name="Bukari Y."/>
            <person name="Meinhardt L.W."/>
            <person name="Bailey B.A."/>
            <person name="Cohen S.P."/>
        </authorList>
    </citation>
    <scope>NUCLEOTIDE SEQUENCE [LARGE SCALE GENOMIC DNA]</scope>
    <source>
        <strain evidence="2 3">MS-2</strain>
    </source>
</reference>
<evidence type="ECO:0000259" key="1">
    <source>
        <dbReference type="Pfam" id="PF13460"/>
    </source>
</evidence>
<dbReference type="Gene3D" id="3.40.50.720">
    <property type="entry name" value="NAD(P)-binding Rossmann-like Domain"/>
    <property type="match status" value="1"/>
</dbReference>
<feature type="domain" description="NAD(P)-binding" evidence="1">
    <location>
        <begin position="8"/>
        <end position="218"/>
    </location>
</feature>
<dbReference type="EMBL" id="JBBXMP010000026">
    <property type="protein sequence ID" value="KAL0067380.1"/>
    <property type="molecule type" value="Genomic_DNA"/>
</dbReference>
<evidence type="ECO:0000313" key="2">
    <source>
        <dbReference type="EMBL" id="KAL0067380.1"/>
    </source>
</evidence>
<gene>
    <name evidence="2" type="ORF">AAF712_005609</name>
</gene>
<name>A0ABR3A099_9AGAR</name>
<dbReference type="InterPro" id="IPR036291">
    <property type="entry name" value="NAD(P)-bd_dom_sf"/>
</dbReference>
<sequence>MAKVLVLGGHGKVALRITKLLAAQNHHVVSVIRNAEHLTDIRALAPSHNIQLVEPVVASVEDADDEVAARMMKDIDWVVWSAGAGGKGGPDRTKAVDEVAARRFMRAALEAPSVKKFLIVSTSSARRKPASYWSEDDIATFKRAWTNIGVYCQAKLDADEYLFEESRKCGKEDWQDIYLRPGSLSDEPGMGTVDLGKAKKAGSITRDDVASVAVELLKRNNAGGLWLDLIGGSEPVEVAVDRVLSQRITARE</sequence>